<evidence type="ECO:0000313" key="11">
    <source>
        <dbReference type="EMBL" id="GFH11129.1"/>
    </source>
</evidence>
<dbReference type="NCBIfam" id="NF002325">
    <property type="entry name" value="PRK01278.1"/>
    <property type="match status" value="1"/>
</dbReference>
<dbReference type="GO" id="GO:0006526">
    <property type="term" value="P:L-arginine biosynthetic process"/>
    <property type="evidence" value="ECO:0007669"/>
    <property type="project" value="UniProtKB-UniPathway"/>
</dbReference>
<dbReference type="GO" id="GO:0003992">
    <property type="term" value="F:N2-acetyl-L-ornithine:2-oxoglutarate 5-aminotransferase activity"/>
    <property type="evidence" value="ECO:0007669"/>
    <property type="project" value="UniProtKB-EC"/>
</dbReference>
<sequence length="501" mass="52984">MHASSPLGVAAGVAALATSATPCVRYPFPSPHVSPTCSGQTMLNAKQPHTAACGLTRGRCRPGRQSLIVRNALAVDLTAFLKKLCKPSPATHDASYAKKIMADEAQYVLQTYARAPLVLSHGLGSKVWDTEGREYIDFAAGIAVNALGHSDPRWASALVEQADKLAHTSNLYHTAPQVELAKRLVTNSFADKTFFCNTGTEANEAAIKFARKWARAGIDPYDPSATAPHELVSFTSCFHGRTMGALALTYKEQYRTPFLPMMPGCQLATYNDLESAAKVIVKGKTAAVFVEPVQGEGGVTPATAAFLKGLRKLCDEAGALLVYDEVQCGLGRTGKLWGHELYGVEPDMMTLAKPLAGGLPVGAVLLKQHVADVMKPGDHGSTFAGNPLVCHTACTVFDVIADPSFLRSVNAKGERLRAALRRTMGNNPHVKEVRGVGLLVGVQLDMQAGGVVNAARDMGILAITAGKGDVIRLVPPLVITDAEIDTGAEVLGKALTKVAPA</sequence>
<dbReference type="Gene3D" id="3.40.640.10">
    <property type="entry name" value="Type I PLP-dependent aspartate aminotransferase-like (Major domain)"/>
    <property type="match status" value="1"/>
</dbReference>
<dbReference type="InterPro" id="IPR015424">
    <property type="entry name" value="PyrdxlP-dep_Trfase"/>
</dbReference>
<dbReference type="InterPro" id="IPR005814">
    <property type="entry name" value="Aminotrans_3"/>
</dbReference>
<dbReference type="AlphaFoldDB" id="A0A699YX63"/>
<comment type="similarity">
    <text evidence="4 10">Belongs to the class-III pyridoxal-phosphate-dependent aminotransferase family.</text>
</comment>
<evidence type="ECO:0000256" key="4">
    <source>
        <dbReference type="ARBA" id="ARBA00008954"/>
    </source>
</evidence>
<dbReference type="HAMAP" id="MF_01107">
    <property type="entry name" value="ArgD_aminotrans_3"/>
    <property type="match status" value="1"/>
</dbReference>
<evidence type="ECO:0000256" key="9">
    <source>
        <dbReference type="ARBA" id="ARBA00022898"/>
    </source>
</evidence>
<dbReference type="InterPro" id="IPR004636">
    <property type="entry name" value="AcOrn/SuccOrn_fam"/>
</dbReference>
<dbReference type="CDD" id="cd00610">
    <property type="entry name" value="OAT_like"/>
    <property type="match status" value="1"/>
</dbReference>
<gene>
    <name evidence="11" type="ORF">HaLaN_06572</name>
</gene>
<evidence type="ECO:0000256" key="10">
    <source>
        <dbReference type="RuleBase" id="RU003560"/>
    </source>
</evidence>
<dbReference type="PANTHER" id="PTHR11986">
    <property type="entry name" value="AMINOTRANSFERASE CLASS III"/>
    <property type="match status" value="1"/>
</dbReference>
<name>A0A699YX63_HAELA</name>
<evidence type="ECO:0000313" key="12">
    <source>
        <dbReference type="Proteomes" id="UP000485058"/>
    </source>
</evidence>
<organism evidence="11 12">
    <name type="scientific">Haematococcus lacustris</name>
    <name type="common">Green alga</name>
    <name type="synonym">Haematococcus pluvialis</name>
    <dbReference type="NCBI Taxonomy" id="44745"/>
    <lineage>
        <taxon>Eukaryota</taxon>
        <taxon>Viridiplantae</taxon>
        <taxon>Chlorophyta</taxon>
        <taxon>core chlorophytes</taxon>
        <taxon>Chlorophyceae</taxon>
        <taxon>CS clade</taxon>
        <taxon>Chlamydomonadales</taxon>
        <taxon>Haematococcaceae</taxon>
        <taxon>Haematococcus</taxon>
    </lineage>
</organism>
<keyword evidence="8 11" id="KW-0808">Transferase</keyword>
<dbReference type="PANTHER" id="PTHR11986:SF79">
    <property type="entry name" value="ACETYLORNITHINE AMINOTRANSFERASE, MITOCHONDRIAL"/>
    <property type="match status" value="1"/>
</dbReference>
<dbReference type="GO" id="GO:0005739">
    <property type="term" value="C:mitochondrion"/>
    <property type="evidence" value="ECO:0007669"/>
    <property type="project" value="UniProtKB-SubCell"/>
</dbReference>
<dbReference type="EC" id="2.6.1.11" evidence="5"/>
<dbReference type="GO" id="GO:0030170">
    <property type="term" value="F:pyridoxal phosphate binding"/>
    <property type="evidence" value="ECO:0007669"/>
    <property type="project" value="InterPro"/>
</dbReference>
<dbReference type="InterPro" id="IPR015422">
    <property type="entry name" value="PyrdxlP-dep_Trfase_small"/>
</dbReference>
<comment type="caution">
    <text evidence="11">The sequence shown here is derived from an EMBL/GenBank/DDBJ whole genome shotgun (WGS) entry which is preliminary data.</text>
</comment>
<dbReference type="InterPro" id="IPR049704">
    <property type="entry name" value="Aminotrans_3_PPA_site"/>
</dbReference>
<evidence type="ECO:0000256" key="8">
    <source>
        <dbReference type="ARBA" id="ARBA00022679"/>
    </source>
</evidence>
<dbReference type="GO" id="GO:0042802">
    <property type="term" value="F:identical protein binding"/>
    <property type="evidence" value="ECO:0007669"/>
    <property type="project" value="TreeGrafter"/>
</dbReference>
<evidence type="ECO:0000256" key="2">
    <source>
        <dbReference type="ARBA" id="ARBA00004173"/>
    </source>
</evidence>
<comment type="cofactor">
    <cofactor evidence="1">
        <name>pyridoxal 5'-phosphate</name>
        <dbReference type="ChEBI" id="CHEBI:597326"/>
    </cofactor>
</comment>
<comment type="pathway">
    <text evidence="3">Amino-acid biosynthesis; L-arginine biosynthesis; N(2)-acetyl-L-ornithine from L-glutamate: step 4/4.</text>
</comment>
<keyword evidence="12" id="KW-1185">Reference proteome</keyword>
<dbReference type="Proteomes" id="UP000485058">
    <property type="component" value="Unassembled WGS sequence"/>
</dbReference>
<dbReference type="Pfam" id="PF00202">
    <property type="entry name" value="Aminotran_3"/>
    <property type="match status" value="1"/>
</dbReference>
<dbReference type="UniPathway" id="UPA00068">
    <property type="reaction ID" value="UER00109"/>
</dbReference>
<proteinExistence type="inferred from homology"/>
<protein>
    <recommendedName>
        <fullName evidence="5">acetylornithine transaminase</fullName>
        <ecNumber evidence="5">2.6.1.11</ecNumber>
    </recommendedName>
</protein>
<evidence type="ECO:0000256" key="3">
    <source>
        <dbReference type="ARBA" id="ARBA00005024"/>
    </source>
</evidence>
<dbReference type="PROSITE" id="PS00600">
    <property type="entry name" value="AA_TRANSFER_CLASS_3"/>
    <property type="match status" value="1"/>
</dbReference>
<keyword evidence="7" id="KW-0028">Amino-acid biosynthesis</keyword>
<evidence type="ECO:0000256" key="1">
    <source>
        <dbReference type="ARBA" id="ARBA00001933"/>
    </source>
</evidence>
<keyword evidence="9 10" id="KW-0663">Pyridoxal phosphate</keyword>
<evidence type="ECO:0000256" key="7">
    <source>
        <dbReference type="ARBA" id="ARBA00022605"/>
    </source>
</evidence>
<dbReference type="SUPFAM" id="SSF53383">
    <property type="entry name" value="PLP-dependent transferases"/>
    <property type="match status" value="1"/>
</dbReference>
<evidence type="ECO:0000256" key="5">
    <source>
        <dbReference type="ARBA" id="ARBA00012919"/>
    </source>
</evidence>
<dbReference type="NCBIfam" id="TIGR00707">
    <property type="entry name" value="argD"/>
    <property type="match status" value="1"/>
</dbReference>
<evidence type="ECO:0000256" key="6">
    <source>
        <dbReference type="ARBA" id="ARBA00022576"/>
    </source>
</evidence>
<accession>A0A699YX63</accession>
<dbReference type="Gene3D" id="3.90.1150.10">
    <property type="entry name" value="Aspartate Aminotransferase, domain 1"/>
    <property type="match status" value="1"/>
</dbReference>
<dbReference type="InterPro" id="IPR015421">
    <property type="entry name" value="PyrdxlP-dep_Trfase_major"/>
</dbReference>
<dbReference type="GO" id="GO:0009570">
    <property type="term" value="C:chloroplast stroma"/>
    <property type="evidence" value="ECO:0007669"/>
    <property type="project" value="TreeGrafter"/>
</dbReference>
<comment type="subcellular location">
    <subcellularLocation>
        <location evidence="2">Mitochondrion</location>
    </subcellularLocation>
</comment>
<dbReference type="EMBL" id="BLLF01000377">
    <property type="protein sequence ID" value="GFH11129.1"/>
    <property type="molecule type" value="Genomic_DNA"/>
</dbReference>
<dbReference type="InterPro" id="IPR050103">
    <property type="entry name" value="Class-III_PLP-dep_AT"/>
</dbReference>
<keyword evidence="6" id="KW-0032">Aminotransferase</keyword>
<dbReference type="FunFam" id="3.40.640.10:FF:000004">
    <property type="entry name" value="Acetylornithine aminotransferase"/>
    <property type="match status" value="1"/>
</dbReference>
<reference evidence="11 12" key="1">
    <citation type="submission" date="2020-02" db="EMBL/GenBank/DDBJ databases">
        <title>Draft genome sequence of Haematococcus lacustris strain NIES-144.</title>
        <authorList>
            <person name="Morimoto D."/>
            <person name="Nakagawa S."/>
            <person name="Yoshida T."/>
            <person name="Sawayama S."/>
        </authorList>
    </citation>
    <scope>NUCLEOTIDE SEQUENCE [LARGE SCALE GENOMIC DNA]</scope>
    <source>
        <strain evidence="11 12">NIES-144</strain>
    </source>
</reference>